<keyword evidence="4" id="KW-0106">Calcium</keyword>
<evidence type="ECO:0000256" key="9">
    <source>
        <dbReference type="SAM" id="MobiDB-lite"/>
    </source>
</evidence>
<keyword evidence="2" id="KW-0813">Transport</keyword>
<dbReference type="Gene3D" id="2.60.40.150">
    <property type="entry name" value="C2 domain"/>
    <property type="match status" value="1"/>
</dbReference>
<dbReference type="GO" id="GO:0030322">
    <property type="term" value="P:stabilization of membrane potential"/>
    <property type="evidence" value="ECO:0007669"/>
    <property type="project" value="TreeGrafter"/>
</dbReference>
<organism evidence="13 14">
    <name type="scientific">Triparma strigata</name>
    <dbReference type="NCBI Taxonomy" id="1606541"/>
    <lineage>
        <taxon>Eukaryota</taxon>
        <taxon>Sar</taxon>
        <taxon>Stramenopiles</taxon>
        <taxon>Ochrophyta</taxon>
        <taxon>Bolidophyceae</taxon>
        <taxon>Parmales</taxon>
        <taxon>Triparmaceae</taxon>
        <taxon>Triparma</taxon>
    </lineage>
</organism>
<comment type="caution">
    <text evidence="13">The sequence shown here is derived from an EMBL/GenBank/DDBJ whole genome shotgun (WGS) entry which is preliminary data.</text>
</comment>
<sequence length="689" mass="76441">MVGVTISPNSKAEDGSSGSTLSKSSALDSIKRAASDGTRWLTGLGVSKSIVQGEISVGGRFFDMEKEMVEHDLNMTAVPTVFQQPTAGELDVVHNNHGKDRAYKDKRSSGTWLYLEIESCKGLGKADRFGQSDPFVIIKVGGVEISRTRVVHDNANPIWYDECFEFPPSHFDFNKVVFTLEVWDMDTTDVGSFLGCAIFKGDDFKFGKEVLTVSKGLEQSKEVGHKKGVPPFPTAKPESSFFQRMASHNDPSEFGFLGIDKDEKGDLESGDLESGGGMAQTMKSGRENWDSLSKKVQKHGKQLDAYKIPNPDPTRRSRKSDMVYDDVKTSKRTTFIASCIIVTYLLIGMVSFSYIFEEWTVVDSLYFSVVTFTTVGYGDLYPGCSYGDNSDYENKPSKLFACIFSLLGIAIIGYALQILGQQMVQAQVKALQSSPSTTKKSGDIDIIINSSDSEEEKEKKLIQMATKEKNAKDKREKDIKKERYQKIGKMLIPIVALFTVGSLVFGFLEGWDPVDSLYWCVITAASIGYGEFSPKEQSSRALAIVFIPLSVGVISQALAGIVNIFIEEEINRANAKLMGRELTIEDLEQMNTDDDGEVSQLEFVEFMLKTMKKVDQNLLDDLHAQFKKMDADNSGSLQKSDLELIAKRKLAVRRKLTLAAYKEQLTKASRSSHRKLSGPKMAALVEVKE</sequence>
<dbReference type="Proteomes" id="UP001165085">
    <property type="component" value="Unassembled WGS sequence"/>
</dbReference>
<dbReference type="SUPFAM" id="SSF49562">
    <property type="entry name" value="C2 domain (Calcium/lipid-binding domain, CaLB)"/>
    <property type="match status" value="1"/>
</dbReference>
<dbReference type="InterPro" id="IPR018247">
    <property type="entry name" value="EF_Hand_1_Ca_BS"/>
</dbReference>
<feature type="transmembrane region" description="Helical" evidence="10">
    <location>
        <begin position="335"/>
        <end position="356"/>
    </location>
</feature>
<dbReference type="EMBL" id="BRXY01000285">
    <property type="protein sequence ID" value="GMH83760.1"/>
    <property type="molecule type" value="Genomic_DNA"/>
</dbReference>
<dbReference type="InterPro" id="IPR011992">
    <property type="entry name" value="EF-hand-dom_pair"/>
</dbReference>
<evidence type="ECO:0000256" key="7">
    <source>
        <dbReference type="ARBA" id="ARBA00023136"/>
    </source>
</evidence>
<dbReference type="PROSITE" id="PS50004">
    <property type="entry name" value="C2"/>
    <property type="match status" value="1"/>
</dbReference>
<evidence type="ECO:0000256" key="10">
    <source>
        <dbReference type="SAM" id="Phobius"/>
    </source>
</evidence>
<dbReference type="SMART" id="SM00239">
    <property type="entry name" value="C2"/>
    <property type="match status" value="1"/>
</dbReference>
<keyword evidence="5 10" id="KW-1133">Transmembrane helix</keyword>
<evidence type="ECO:0000313" key="14">
    <source>
        <dbReference type="Proteomes" id="UP001165085"/>
    </source>
</evidence>
<evidence type="ECO:0000256" key="5">
    <source>
        <dbReference type="ARBA" id="ARBA00022989"/>
    </source>
</evidence>
<evidence type="ECO:0000256" key="3">
    <source>
        <dbReference type="ARBA" id="ARBA00022692"/>
    </source>
</evidence>
<keyword evidence="14" id="KW-1185">Reference proteome</keyword>
<evidence type="ECO:0000259" key="12">
    <source>
        <dbReference type="PROSITE" id="PS50222"/>
    </source>
</evidence>
<accession>A0A9W7B987</accession>
<dbReference type="Gene3D" id="1.10.238.10">
    <property type="entry name" value="EF-hand"/>
    <property type="match status" value="1"/>
</dbReference>
<dbReference type="PROSITE" id="PS50222">
    <property type="entry name" value="EF_HAND_2"/>
    <property type="match status" value="1"/>
</dbReference>
<dbReference type="SUPFAM" id="SSF47473">
    <property type="entry name" value="EF-hand"/>
    <property type="match status" value="1"/>
</dbReference>
<evidence type="ECO:0000259" key="11">
    <source>
        <dbReference type="PROSITE" id="PS50004"/>
    </source>
</evidence>
<evidence type="ECO:0000256" key="6">
    <source>
        <dbReference type="ARBA" id="ARBA00023065"/>
    </source>
</evidence>
<dbReference type="Pfam" id="PF07885">
    <property type="entry name" value="Ion_trans_2"/>
    <property type="match status" value="2"/>
</dbReference>
<name>A0A9W7B987_9STRA</name>
<feature type="compositionally biased region" description="Low complexity" evidence="9">
    <location>
        <begin position="15"/>
        <end position="25"/>
    </location>
</feature>
<evidence type="ECO:0000256" key="1">
    <source>
        <dbReference type="ARBA" id="ARBA00004141"/>
    </source>
</evidence>
<feature type="compositionally biased region" description="Basic and acidic residues" evidence="9">
    <location>
        <begin position="313"/>
        <end position="323"/>
    </location>
</feature>
<feature type="compositionally biased region" description="Polar residues" evidence="9">
    <location>
        <begin position="1"/>
        <end position="10"/>
    </location>
</feature>
<reference evidence="14" key="1">
    <citation type="journal article" date="2023" name="Commun. Biol.">
        <title>Genome analysis of Parmales, the sister group of diatoms, reveals the evolutionary specialization of diatoms from phago-mixotrophs to photoautotrophs.</title>
        <authorList>
            <person name="Ban H."/>
            <person name="Sato S."/>
            <person name="Yoshikawa S."/>
            <person name="Yamada K."/>
            <person name="Nakamura Y."/>
            <person name="Ichinomiya M."/>
            <person name="Sato N."/>
            <person name="Blanc-Mathieu R."/>
            <person name="Endo H."/>
            <person name="Kuwata A."/>
            <person name="Ogata H."/>
        </authorList>
    </citation>
    <scope>NUCLEOTIDE SEQUENCE [LARGE SCALE GENOMIC DNA]</scope>
    <source>
        <strain evidence="14">NIES 3701</strain>
    </source>
</reference>
<dbReference type="InterPro" id="IPR002048">
    <property type="entry name" value="EF_hand_dom"/>
</dbReference>
<dbReference type="PANTHER" id="PTHR11003:SF291">
    <property type="entry name" value="IP11374P"/>
    <property type="match status" value="1"/>
</dbReference>
<dbReference type="InterPro" id="IPR013099">
    <property type="entry name" value="K_chnl_dom"/>
</dbReference>
<evidence type="ECO:0008006" key="15">
    <source>
        <dbReference type="Google" id="ProtNLM"/>
    </source>
</evidence>
<gene>
    <name evidence="13" type="ORF">TrST_g4907</name>
</gene>
<feature type="region of interest" description="Disordered" evidence="9">
    <location>
        <begin position="1"/>
        <end position="25"/>
    </location>
</feature>
<dbReference type="Pfam" id="PF00168">
    <property type="entry name" value="C2"/>
    <property type="match status" value="1"/>
</dbReference>
<dbReference type="GO" id="GO:0005886">
    <property type="term" value="C:plasma membrane"/>
    <property type="evidence" value="ECO:0007669"/>
    <property type="project" value="TreeGrafter"/>
</dbReference>
<dbReference type="GO" id="GO:0005737">
    <property type="term" value="C:cytoplasm"/>
    <property type="evidence" value="ECO:0007669"/>
    <property type="project" value="UniProtKB-ARBA"/>
</dbReference>
<keyword evidence="3 10" id="KW-0812">Transmembrane</keyword>
<evidence type="ECO:0000313" key="13">
    <source>
        <dbReference type="EMBL" id="GMH83760.1"/>
    </source>
</evidence>
<dbReference type="InterPro" id="IPR003280">
    <property type="entry name" value="2pore_dom_K_chnl"/>
</dbReference>
<comment type="subcellular location">
    <subcellularLocation>
        <location evidence="1">Membrane</location>
        <topology evidence="1">Multi-pass membrane protein</topology>
    </subcellularLocation>
</comment>
<feature type="transmembrane region" description="Helical" evidence="10">
    <location>
        <begin position="490"/>
        <end position="508"/>
    </location>
</feature>
<feature type="transmembrane region" description="Helical" evidence="10">
    <location>
        <begin position="541"/>
        <end position="566"/>
    </location>
</feature>
<dbReference type="CDD" id="cd00030">
    <property type="entry name" value="C2"/>
    <property type="match status" value="1"/>
</dbReference>
<keyword evidence="8" id="KW-0407">Ion channel</keyword>
<dbReference type="Gene3D" id="1.10.287.70">
    <property type="match status" value="2"/>
</dbReference>
<dbReference type="PROSITE" id="PS00018">
    <property type="entry name" value="EF_HAND_1"/>
    <property type="match status" value="1"/>
</dbReference>
<feature type="domain" description="C2" evidence="11">
    <location>
        <begin position="94"/>
        <end position="214"/>
    </location>
</feature>
<evidence type="ECO:0000256" key="4">
    <source>
        <dbReference type="ARBA" id="ARBA00022837"/>
    </source>
</evidence>
<dbReference type="GO" id="GO:0005509">
    <property type="term" value="F:calcium ion binding"/>
    <property type="evidence" value="ECO:0007669"/>
    <property type="project" value="InterPro"/>
</dbReference>
<dbReference type="InterPro" id="IPR000008">
    <property type="entry name" value="C2_dom"/>
</dbReference>
<dbReference type="OrthoDB" id="43525at2759"/>
<dbReference type="AlphaFoldDB" id="A0A9W7B987"/>
<protein>
    <recommendedName>
        <fullName evidence="15">Calmodulin</fullName>
    </recommendedName>
</protein>
<evidence type="ECO:0000256" key="8">
    <source>
        <dbReference type="ARBA" id="ARBA00023303"/>
    </source>
</evidence>
<dbReference type="GO" id="GO:0022841">
    <property type="term" value="F:potassium ion leak channel activity"/>
    <property type="evidence" value="ECO:0007669"/>
    <property type="project" value="TreeGrafter"/>
</dbReference>
<keyword evidence="7 10" id="KW-0472">Membrane</keyword>
<dbReference type="InterPro" id="IPR035892">
    <property type="entry name" value="C2_domain_sf"/>
</dbReference>
<dbReference type="SUPFAM" id="SSF81324">
    <property type="entry name" value="Voltage-gated potassium channels"/>
    <property type="match status" value="2"/>
</dbReference>
<evidence type="ECO:0000256" key="2">
    <source>
        <dbReference type="ARBA" id="ARBA00022448"/>
    </source>
</evidence>
<feature type="transmembrane region" description="Helical" evidence="10">
    <location>
        <begin position="398"/>
        <end position="419"/>
    </location>
</feature>
<dbReference type="PANTHER" id="PTHR11003">
    <property type="entry name" value="POTASSIUM CHANNEL, SUBFAMILY K"/>
    <property type="match status" value="1"/>
</dbReference>
<keyword evidence="6" id="KW-0406">Ion transport</keyword>
<feature type="region of interest" description="Disordered" evidence="9">
    <location>
        <begin position="300"/>
        <end position="323"/>
    </location>
</feature>
<feature type="domain" description="EF-hand" evidence="12">
    <location>
        <begin position="617"/>
        <end position="652"/>
    </location>
</feature>
<proteinExistence type="predicted"/>
<dbReference type="GO" id="GO:0015271">
    <property type="term" value="F:outward rectifier potassium channel activity"/>
    <property type="evidence" value="ECO:0007669"/>
    <property type="project" value="TreeGrafter"/>
</dbReference>